<dbReference type="Proteomes" id="UP000254704">
    <property type="component" value="Unassembled WGS sequence"/>
</dbReference>
<dbReference type="EMBL" id="UGTV01000015">
    <property type="protein sequence ID" value="SUC10969.1"/>
    <property type="molecule type" value="Genomic_DNA"/>
</dbReference>
<dbReference type="RefSeq" id="WP_115323442.1">
    <property type="nucleotide sequence ID" value="NZ_BPUX01000027.1"/>
</dbReference>
<dbReference type="GO" id="GO:0005524">
    <property type="term" value="F:ATP binding"/>
    <property type="evidence" value="ECO:0007669"/>
    <property type="project" value="UniProtKB-UniRule"/>
</dbReference>
<evidence type="ECO:0000256" key="1">
    <source>
        <dbReference type="ARBA" id="ARBA00004515"/>
    </source>
</evidence>
<comment type="similarity">
    <text evidence="3 15">Belongs to the protein kinase superfamily. KdkA/RfaP family.</text>
</comment>
<dbReference type="GO" id="GO:0016301">
    <property type="term" value="F:kinase activity"/>
    <property type="evidence" value="ECO:0007669"/>
    <property type="project" value="UniProtKB-KW"/>
</dbReference>
<dbReference type="GO" id="GO:0016773">
    <property type="term" value="F:phosphotransferase activity, alcohol group as acceptor"/>
    <property type="evidence" value="ECO:0007669"/>
    <property type="project" value="UniProtKB-UniRule"/>
</dbReference>
<evidence type="ECO:0000256" key="11">
    <source>
        <dbReference type="ARBA" id="ARBA00022985"/>
    </source>
</evidence>
<feature type="active site" evidence="15">
    <location>
        <position position="170"/>
    </location>
</feature>
<dbReference type="SUPFAM" id="SSF56112">
    <property type="entry name" value="Protein kinase-like (PK-like)"/>
    <property type="match status" value="1"/>
</dbReference>
<evidence type="ECO:0000256" key="13">
    <source>
        <dbReference type="ARBA" id="ARBA00029511"/>
    </source>
</evidence>
<dbReference type="InterPro" id="IPR022826">
    <property type="entry name" value="KDO_kinase"/>
</dbReference>
<reference evidence="16" key="2">
    <citation type="submission" date="2024-05" db="EMBL/GenBank/DDBJ databases">
        <title>Determining zoonotic pasteurella genome.</title>
        <authorList>
            <person name="Maeda T."/>
            <person name="Takahashi T."/>
            <person name="Yoshida H."/>
        </authorList>
    </citation>
    <scope>NUCLEOTIDE SEQUENCE</scope>
    <source>
        <strain evidence="16">PA42</strain>
    </source>
</reference>
<dbReference type="GO" id="GO:0005886">
    <property type="term" value="C:plasma membrane"/>
    <property type="evidence" value="ECO:0007669"/>
    <property type="project" value="UniProtKB-SubCell"/>
</dbReference>
<evidence type="ECO:0000256" key="8">
    <source>
        <dbReference type="ARBA" id="ARBA00022741"/>
    </source>
</evidence>
<reference evidence="17 18" key="1">
    <citation type="submission" date="2018-06" db="EMBL/GenBank/DDBJ databases">
        <authorList>
            <consortium name="Pathogen Informatics"/>
            <person name="Doyle S."/>
        </authorList>
    </citation>
    <scope>NUCLEOTIDE SEQUENCE [LARGE SCALE GENOMIC DNA]</scope>
    <source>
        <strain evidence="17 18">NCTC11621</strain>
    </source>
</reference>
<dbReference type="Gene3D" id="1.10.510.10">
    <property type="entry name" value="Transferase(Phosphotransferase) domain 1"/>
    <property type="match status" value="1"/>
</dbReference>
<evidence type="ECO:0000256" key="15">
    <source>
        <dbReference type="HAMAP-Rule" id="MF_00521"/>
    </source>
</evidence>
<protein>
    <recommendedName>
        <fullName evidence="13 15">3-deoxy-D-manno-octulosonic acid kinase</fullName>
        <shortName evidence="15">Kdo kinase</shortName>
        <ecNumber evidence="4 15">2.7.1.166</ecNumber>
    </recommendedName>
</protein>
<dbReference type="GO" id="GO:0009244">
    <property type="term" value="P:lipopolysaccharide core region biosynthetic process"/>
    <property type="evidence" value="ECO:0007669"/>
    <property type="project" value="UniProtKB-UniRule"/>
</dbReference>
<comment type="pathway">
    <text evidence="2 15">Bacterial outer membrane biogenesis; LPS core biosynthesis.</text>
</comment>
<keyword evidence="5 15" id="KW-1003">Cell membrane</keyword>
<evidence type="ECO:0000256" key="2">
    <source>
        <dbReference type="ARBA" id="ARBA00004713"/>
    </source>
</evidence>
<comment type="catalytic activity">
    <reaction evidence="14 15">
        <text>an alpha-Kdo-(2-&gt;6)-lipid IVA + ATP = a 4-O-phospho-alpha-Kdo-(2-&gt;6)-lipid IVA + ADP + H(+)</text>
        <dbReference type="Rhea" id="RHEA:74271"/>
        <dbReference type="ChEBI" id="CHEBI:15378"/>
        <dbReference type="ChEBI" id="CHEBI:30616"/>
        <dbReference type="ChEBI" id="CHEBI:176428"/>
        <dbReference type="ChEBI" id="CHEBI:193140"/>
        <dbReference type="ChEBI" id="CHEBI:456216"/>
        <dbReference type="EC" id="2.7.1.166"/>
    </reaction>
</comment>
<dbReference type="GeneID" id="69687825"/>
<gene>
    <name evidence="15 17" type="primary">kdkA</name>
    <name evidence="17" type="ORF">NCTC11621_02049</name>
    <name evidence="16" type="ORF">PA42_18630</name>
</gene>
<organism evidence="17 18">
    <name type="scientific">Pasteurella canis</name>
    <dbReference type="NCBI Taxonomy" id="753"/>
    <lineage>
        <taxon>Bacteria</taxon>
        <taxon>Pseudomonadati</taxon>
        <taxon>Pseudomonadota</taxon>
        <taxon>Gammaproteobacteria</taxon>
        <taxon>Pasteurellales</taxon>
        <taxon>Pasteurellaceae</taxon>
        <taxon>Pasteurella</taxon>
    </lineage>
</organism>
<keyword evidence="10 15" id="KW-0067">ATP-binding</keyword>
<evidence type="ECO:0000313" key="19">
    <source>
        <dbReference type="Proteomes" id="UP001052140"/>
    </source>
</evidence>
<evidence type="ECO:0000256" key="9">
    <source>
        <dbReference type="ARBA" id="ARBA00022777"/>
    </source>
</evidence>
<keyword evidence="8 15" id="KW-0547">Nucleotide-binding</keyword>
<keyword evidence="19" id="KW-1185">Reference proteome</keyword>
<keyword evidence="7 15" id="KW-0808">Transferase</keyword>
<keyword evidence="11 15" id="KW-0448">Lipopolysaccharide biosynthesis</keyword>
<evidence type="ECO:0000256" key="14">
    <source>
        <dbReference type="ARBA" id="ARBA00034417"/>
    </source>
</evidence>
<accession>A0A379EX34</accession>
<evidence type="ECO:0000313" key="18">
    <source>
        <dbReference type="Proteomes" id="UP000254704"/>
    </source>
</evidence>
<evidence type="ECO:0000256" key="12">
    <source>
        <dbReference type="ARBA" id="ARBA00023136"/>
    </source>
</evidence>
<proteinExistence type="inferred from homology"/>
<dbReference type="Pfam" id="PF06293">
    <property type="entry name" value="Kdo"/>
    <property type="match status" value="1"/>
</dbReference>
<evidence type="ECO:0000256" key="7">
    <source>
        <dbReference type="ARBA" id="ARBA00022679"/>
    </source>
</evidence>
<name>A0A379EX34_9PAST</name>
<evidence type="ECO:0000256" key="4">
    <source>
        <dbReference type="ARBA" id="ARBA00011988"/>
    </source>
</evidence>
<dbReference type="InterPro" id="IPR011009">
    <property type="entry name" value="Kinase-like_dom_sf"/>
</dbReference>
<dbReference type="Proteomes" id="UP001052140">
    <property type="component" value="Unassembled WGS sequence"/>
</dbReference>
<dbReference type="NCBIfam" id="NF002475">
    <property type="entry name" value="PRK01723.1"/>
    <property type="match status" value="1"/>
</dbReference>
<evidence type="ECO:0000313" key="17">
    <source>
        <dbReference type="EMBL" id="SUC10969.1"/>
    </source>
</evidence>
<dbReference type="EC" id="2.7.1.166" evidence="4 15"/>
<dbReference type="UniPathway" id="UPA00958"/>
<evidence type="ECO:0000256" key="6">
    <source>
        <dbReference type="ARBA" id="ARBA00022519"/>
    </source>
</evidence>
<dbReference type="AlphaFoldDB" id="A0A379EX34"/>
<keyword evidence="6 15" id="KW-0997">Cell inner membrane</keyword>
<sequence>MLEFKHKNTFFLFNFKQPKPDQESFFQAHFWKKQDRIIGSAKGRGTTWFLKTDDILGVNTALRHYYRGGLWGKLNRDRYRFSTLSTARSFAEFNLLKQLHEAGLAVPKPIGARVEKIALGFYRADLLTEKIENAEDLTVYLQHSTLASKNWQKIGQLIRQLHNLQVCHSDLNAHNILIQHVADDCKFWLLDFDKSGHQLGESWKTENLQRLQRSFMKEVERLGIQFTEQNWQDLLQGYYT</sequence>
<dbReference type="EMBL" id="BPUX01000027">
    <property type="protein sequence ID" value="GJH43689.1"/>
    <property type="molecule type" value="Genomic_DNA"/>
</dbReference>
<evidence type="ECO:0000256" key="10">
    <source>
        <dbReference type="ARBA" id="ARBA00022840"/>
    </source>
</evidence>
<comment type="subcellular location">
    <subcellularLocation>
        <location evidence="1 15">Cell inner membrane</location>
        <topology evidence="1 15">Peripheral membrane protein</topology>
        <orientation evidence="1 15">Cytoplasmic side</orientation>
    </subcellularLocation>
</comment>
<comment type="function">
    <text evidence="15">Catalyzes the ATP-dependent phosphorylation of the 3-deoxy-D-manno-octulosonic acid (Kdo) residue in Kdo-lipid IV(A) at the 4-OH position.</text>
</comment>
<keyword evidence="12 15" id="KW-0472">Membrane</keyword>
<keyword evidence="9 15" id="KW-0418">Kinase</keyword>
<evidence type="ECO:0000256" key="3">
    <source>
        <dbReference type="ARBA" id="ARBA00010327"/>
    </source>
</evidence>
<evidence type="ECO:0000256" key="5">
    <source>
        <dbReference type="ARBA" id="ARBA00022475"/>
    </source>
</evidence>
<evidence type="ECO:0000313" key="16">
    <source>
        <dbReference type="EMBL" id="GJH43689.1"/>
    </source>
</evidence>
<dbReference type="HAMAP" id="MF_00521">
    <property type="entry name" value="KDO_kinase"/>
    <property type="match status" value="1"/>
</dbReference>